<reference evidence="2 3" key="1">
    <citation type="journal article" date="2019" name="Emerg. Microbes Infect.">
        <title>Comprehensive subspecies identification of 175 nontuberculous mycobacteria species based on 7547 genomic profiles.</title>
        <authorList>
            <person name="Matsumoto Y."/>
            <person name="Kinjo T."/>
            <person name="Motooka D."/>
            <person name="Nabeya D."/>
            <person name="Jung N."/>
            <person name="Uechi K."/>
            <person name="Horii T."/>
            <person name="Iida T."/>
            <person name="Fujita J."/>
            <person name="Nakamura S."/>
        </authorList>
    </citation>
    <scope>NUCLEOTIDE SEQUENCE [LARGE SCALE GENOMIC DNA]</scope>
    <source>
        <strain evidence="2 3">JCM 6376</strain>
    </source>
</reference>
<feature type="transmembrane region" description="Helical" evidence="1">
    <location>
        <begin position="48"/>
        <end position="70"/>
    </location>
</feature>
<keyword evidence="3" id="KW-1185">Reference proteome</keyword>
<proteinExistence type="predicted"/>
<dbReference type="KEGG" id="maic:MAIC_27660"/>
<keyword evidence="1" id="KW-0812">Transmembrane</keyword>
<accession>A0AAD1HM51</accession>
<gene>
    <name evidence="2" type="ORF">MAIC_27660</name>
</gene>
<dbReference type="Proteomes" id="UP000467327">
    <property type="component" value="Chromosome"/>
</dbReference>
<organism evidence="2 3">
    <name type="scientific">Mycolicibacterium aichiense</name>
    <dbReference type="NCBI Taxonomy" id="1799"/>
    <lineage>
        <taxon>Bacteria</taxon>
        <taxon>Bacillati</taxon>
        <taxon>Actinomycetota</taxon>
        <taxon>Actinomycetes</taxon>
        <taxon>Mycobacteriales</taxon>
        <taxon>Mycobacteriaceae</taxon>
        <taxon>Mycolicibacterium</taxon>
    </lineage>
</organism>
<feature type="transmembrane region" description="Helical" evidence="1">
    <location>
        <begin position="82"/>
        <end position="104"/>
    </location>
</feature>
<sequence>MGSVAVRQFFTSRIDATEAADNERNNPMKIVPTPIAQHIDRVERQHSLYIAISTGLLAFWSIYRVLWSIYLAVTYDFIFGSLVFPIILWAVIGVVAAVASIGFATRYLKGSATGSTETNQV</sequence>
<evidence type="ECO:0000313" key="2">
    <source>
        <dbReference type="EMBL" id="BBX07963.1"/>
    </source>
</evidence>
<dbReference type="EMBL" id="AP022561">
    <property type="protein sequence ID" value="BBX07963.1"/>
    <property type="molecule type" value="Genomic_DNA"/>
</dbReference>
<evidence type="ECO:0008006" key="4">
    <source>
        <dbReference type="Google" id="ProtNLM"/>
    </source>
</evidence>
<evidence type="ECO:0000256" key="1">
    <source>
        <dbReference type="SAM" id="Phobius"/>
    </source>
</evidence>
<protein>
    <recommendedName>
        <fullName evidence="4">Transmembrane protein</fullName>
    </recommendedName>
</protein>
<dbReference type="RefSeq" id="WP_410432757.1">
    <property type="nucleotide sequence ID" value="NZ_AP022561.1"/>
</dbReference>
<dbReference type="AlphaFoldDB" id="A0AAD1HM51"/>
<evidence type="ECO:0000313" key="3">
    <source>
        <dbReference type="Proteomes" id="UP000467327"/>
    </source>
</evidence>
<name>A0AAD1HM51_9MYCO</name>
<keyword evidence="1" id="KW-1133">Transmembrane helix</keyword>
<keyword evidence="1" id="KW-0472">Membrane</keyword>